<name>A0A9P8TIU4_WICPI</name>
<reference evidence="1" key="1">
    <citation type="journal article" date="2021" name="Open Biol.">
        <title>Shared evolutionary footprints suggest mitochondrial oxidative damage underlies multiple complex I losses in fungi.</title>
        <authorList>
            <person name="Schikora-Tamarit M.A."/>
            <person name="Marcet-Houben M."/>
            <person name="Nosek J."/>
            <person name="Gabaldon T."/>
        </authorList>
    </citation>
    <scope>NUCLEOTIDE SEQUENCE</scope>
    <source>
        <strain evidence="1">CBS2887</strain>
    </source>
</reference>
<accession>A0A9P8TIU4</accession>
<comment type="caution">
    <text evidence="1">The sequence shown here is derived from an EMBL/GenBank/DDBJ whole genome shotgun (WGS) entry which is preliminary data.</text>
</comment>
<reference evidence="1" key="2">
    <citation type="submission" date="2021-01" db="EMBL/GenBank/DDBJ databases">
        <authorList>
            <person name="Schikora-Tamarit M.A."/>
        </authorList>
    </citation>
    <scope>NUCLEOTIDE SEQUENCE</scope>
    <source>
        <strain evidence="1">CBS2887</strain>
    </source>
</reference>
<keyword evidence="2" id="KW-1185">Reference proteome</keyword>
<proteinExistence type="predicted"/>
<evidence type="ECO:0000313" key="2">
    <source>
        <dbReference type="Proteomes" id="UP000774326"/>
    </source>
</evidence>
<gene>
    <name evidence="1" type="ORF">WICPIJ_007863</name>
</gene>
<dbReference type="Proteomes" id="UP000774326">
    <property type="component" value="Unassembled WGS sequence"/>
</dbReference>
<organism evidence="1 2">
    <name type="scientific">Wickerhamomyces pijperi</name>
    <name type="common">Yeast</name>
    <name type="synonym">Pichia pijperi</name>
    <dbReference type="NCBI Taxonomy" id="599730"/>
    <lineage>
        <taxon>Eukaryota</taxon>
        <taxon>Fungi</taxon>
        <taxon>Dikarya</taxon>
        <taxon>Ascomycota</taxon>
        <taxon>Saccharomycotina</taxon>
        <taxon>Saccharomycetes</taxon>
        <taxon>Phaffomycetales</taxon>
        <taxon>Wickerhamomycetaceae</taxon>
        <taxon>Wickerhamomyces</taxon>
    </lineage>
</organism>
<protein>
    <submittedName>
        <fullName evidence="1">Uncharacterized protein</fullName>
    </submittedName>
</protein>
<dbReference type="EMBL" id="JAEUBG010004553">
    <property type="protein sequence ID" value="KAH3681168.1"/>
    <property type="molecule type" value="Genomic_DNA"/>
</dbReference>
<dbReference type="AlphaFoldDB" id="A0A9P8TIU4"/>
<evidence type="ECO:0000313" key="1">
    <source>
        <dbReference type="EMBL" id="KAH3681168.1"/>
    </source>
</evidence>
<sequence length="169" mass="18577">MFKQFSQYQEPNWMVGSVRNFCFVASLTTNLSHLVQKILTLLEKLPKTSVSLESEETTDREGDDLLKASKDEMDFLAVLILKGMGSEWIIFPDPEKTSSPSSSFVFRETASDIFSSSSSFPSSPLTERLFFSSIGSCRMTSHHFSSTGSAWSLPLTSSPVSTASSTSSS</sequence>